<feature type="domain" description="Cytochrome b5 heme-binding" evidence="6">
    <location>
        <begin position="4"/>
        <end position="126"/>
    </location>
</feature>
<evidence type="ECO:0000313" key="7">
    <source>
        <dbReference type="EMBL" id="URD83948.1"/>
    </source>
</evidence>
<keyword evidence="2 5" id="KW-0479">Metal-binding</keyword>
<evidence type="ECO:0000256" key="1">
    <source>
        <dbReference type="ARBA" id="ARBA00022617"/>
    </source>
</evidence>
<keyword evidence="1 5" id="KW-0349">Heme</keyword>
<dbReference type="SMART" id="SM01117">
    <property type="entry name" value="Cyt-b5"/>
    <property type="match status" value="1"/>
</dbReference>
<dbReference type="GO" id="GO:0016020">
    <property type="term" value="C:membrane"/>
    <property type="evidence" value="ECO:0007669"/>
    <property type="project" value="TreeGrafter"/>
</dbReference>
<evidence type="ECO:0000256" key="3">
    <source>
        <dbReference type="ARBA" id="ARBA00023004"/>
    </source>
</evidence>
<dbReference type="PRINTS" id="PR00363">
    <property type="entry name" value="CYTOCHROMEB5"/>
</dbReference>
<evidence type="ECO:0000256" key="5">
    <source>
        <dbReference type="RuleBase" id="RU362121"/>
    </source>
</evidence>
<proteinExistence type="inferred from homology"/>
<name>A0A9E7EV15_9LILI</name>
<dbReference type="EMBL" id="CP097503">
    <property type="protein sequence ID" value="URD83948.1"/>
    <property type="molecule type" value="Genomic_DNA"/>
</dbReference>
<dbReference type="PROSITE" id="PS50255">
    <property type="entry name" value="CYTOCHROME_B5_2"/>
    <property type="match status" value="1"/>
</dbReference>
<gene>
    <name evidence="7" type="ORF">MUK42_02682</name>
</gene>
<dbReference type="GO" id="GO:0046872">
    <property type="term" value="F:metal ion binding"/>
    <property type="evidence" value="ECO:0007669"/>
    <property type="project" value="UniProtKB-UniRule"/>
</dbReference>
<dbReference type="InterPro" id="IPR050668">
    <property type="entry name" value="Cytochrome_b5"/>
</dbReference>
<organism evidence="7 8">
    <name type="scientific">Musa troglodytarum</name>
    <name type="common">fe'i banana</name>
    <dbReference type="NCBI Taxonomy" id="320322"/>
    <lineage>
        <taxon>Eukaryota</taxon>
        <taxon>Viridiplantae</taxon>
        <taxon>Streptophyta</taxon>
        <taxon>Embryophyta</taxon>
        <taxon>Tracheophyta</taxon>
        <taxon>Spermatophyta</taxon>
        <taxon>Magnoliopsida</taxon>
        <taxon>Liliopsida</taxon>
        <taxon>Zingiberales</taxon>
        <taxon>Musaceae</taxon>
        <taxon>Musa</taxon>
    </lineage>
</organism>
<keyword evidence="3 5" id="KW-0408">Iron</keyword>
<accession>A0A9E7EV15</accession>
<evidence type="ECO:0000256" key="4">
    <source>
        <dbReference type="ARBA" id="ARBA00038168"/>
    </source>
</evidence>
<protein>
    <submittedName>
        <fullName evidence="7">Cytochrome b5-like Heme/Steroid binding domain</fullName>
    </submittedName>
</protein>
<dbReference type="PANTHER" id="PTHR19359">
    <property type="entry name" value="CYTOCHROME B5"/>
    <property type="match status" value="1"/>
</dbReference>
<sequence length="178" mass="19418">MAGSRIYHFDEVAKHNDAEDCWLIVSGKVPNLAFRDHAVGFKSFCPSSPWLAIVSAFMSMAKCTLHGSFFSMLQVYDVSSYMAEHPGGRDVLLSATGKDATVDFENVGHSSSGRELMDNYCIGTIDSSTLPNDGEGVKAQQAPKGSADKTSEFVMRILQFIAPVMILGLAFVVRHFTK</sequence>
<dbReference type="SUPFAM" id="SSF55856">
    <property type="entry name" value="Cytochrome b5-like heme/steroid binding domain"/>
    <property type="match status" value="2"/>
</dbReference>
<dbReference type="InterPro" id="IPR018506">
    <property type="entry name" value="Cyt_B5_heme-BS"/>
</dbReference>
<dbReference type="Pfam" id="PF00173">
    <property type="entry name" value="Cyt-b5"/>
    <property type="match status" value="1"/>
</dbReference>
<feature type="transmembrane region" description="Helical" evidence="5">
    <location>
        <begin position="153"/>
        <end position="173"/>
    </location>
</feature>
<dbReference type="PROSITE" id="PS00191">
    <property type="entry name" value="CYTOCHROME_B5_1"/>
    <property type="match status" value="1"/>
</dbReference>
<dbReference type="Gene3D" id="3.10.120.10">
    <property type="entry name" value="Cytochrome b5-like heme/steroid binding domain"/>
    <property type="match status" value="1"/>
</dbReference>
<comment type="similarity">
    <text evidence="4 5">Belongs to the cytochrome b5 family.</text>
</comment>
<keyword evidence="5" id="KW-0812">Transmembrane</keyword>
<keyword evidence="5" id="KW-1133">Transmembrane helix</keyword>
<dbReference type="InterPro" id="IPR036400">
    <property type="entry name" value="Cyt_B5-like_heme/steroid_sf"/>
</dbReference>
<dbReference type="InterPro" id="IPR001199">
    <property type="entry name" value="Cyt_B5-like_heme/steroid-bd"/>
</dbReference>
<reference evidence="7" key="1">
    <citation type="submission" date="2022-05" db="EMBL/GenBank/DDBJ databases">
        <title>The Musa troglodytarum L. genome provides insights into the mechanism of non-climacteric behaviour and enrichment of carotenoids.</title>
        <authorList>
            <person name="Wang J."/>
        </authorList>
    </citation>
    <scope>NUCLEOTIDE SEQUENCE</scope>
    <source>
        <tissue evidence="7">Leaf</tissue>
    </source>
</reference>
<evidence type="ECO:0000313" key="8">
    <source>
        <dbReference type="Proteomes" id="UP001055439"/>
    </source>
</evidence>
<dbReference type="AlphaFoldDB" id="A0A9E7EV15"/>
<keyword evidence="5" id="KW-0472">Membrane</keyword>
<keyword evidence="8" id="KW-1185">Reference proteome</keyword>
<dbReference type="GO" id="GO:0020037">
    <property type="term" value="F:heme binding"/>
    <property type="evidence" value="ECO:0007669"/>
    <property type="project" value="UniProtKB-UniRule"/>
</dbReference>
<dbReference type="PANTHER" id="PTHR19359:SF144">
    <property type="entry name" value="CYTOCHROME B5"/>
    <property type="match status" value="1"/>
</dbReference>
<evidence type="ECO:0000256" key="2">
    <source>
        <dbReference type="ARBA" id="ARBA00022723"/>
    </source>
</evidence>
<evidence type="ECO:0000259" key="6">
    <source>
        <dbReference type="PROSITE" id="PS50255"/>
    </source>
</evidence>
<dbReference type="OrthoDB" id="260519at2759"/>
<dbReference type="Proteomes" id="UP001055439">
    <property type="component" value="Chromosome 10"/>
</dbReference>